<dbReference type="EMBL" id="GEDG01011131">
    <property type="protein sequence ID" value="JAP27471.1"/>
    <property type="molecule type" value="Transcribed_RNA"/>
</dbReference>
<sequence length="61" mass="7176">MTIIVTPTTFTITTITTTITSHQYQPLPPPLSLQTIFTITSELRTQMFHFLYQIIFFYFTK</sequence>
<dbReference type="AlphaFoldDB" id="A0A0V0I4H2"/>
<proteinExistence type="predicted"/>
<accession>A0A0V0I4H2</accession>
<evidence type="ECO:0000313" key="1">
    <source>
        <dbReference type="EMBL" id="JAP27471.1"/>
    </source>
</evidence>
<organism evidence="1">
    <name type="scientific">Solanum chacoense</name>
    <name type="common">Chaco potato</name>
    <dbReference type="NCBI Taxonomy" id="4108"/>
    <lineage>
        <taxon>Eukaryota</taxon>
        <taxon>Viridiplantae</taxon>
        <taxon>Streptophyta</taxon>
        <taxon>Embryophyta</taxon>
        <taxon>Tracheophyta</taxon>
        <taxon>Spermatophyta</taxon>
        <taxon>Magnoliopsida</taxon>
        <taxon>eudicotyledons</taxon>
        <taxon>Gunneridae</taxon>
        <taxon>Pentapetalae</taxon>
        <taxon>asterids</taxon>
        <taxon>lamiids</taxon>
        <taxon>Solanales</taxon>
        <taxon>Solanaceae</taxon>
        <taxon>Solanoideae</taxon>
        <taxon>Solaneae</taxon>
        <taxon>Solanum</taxon>
    </lineage>
</organism>
<protein>
    <submittedName>
        <fullName evidence="1">Putative ovule protein</fullName>
    </submittedName>
</protein>
<reference evidence="1" key="1">
    <citation type="submission" date="2015-12" db="EMBL/GenBank/DDBJ databases">
        <title>Gene expression during late stages of embryo sac development: a critical building block for successful pollen-pistil interactions.</title>
        <authorList>
            <person name="Liu Y."/>
            <person name="Joly V."/>
            <person name="Sabar M."/>
            <person name="Matton D.P."/>
        </authorList>
    </citation>
    <scope>NUCLEOTIDE SEQUENCE</scope>
</reference>
<name>A0A0V0I4H2_SOLCH</name>